<dbReference type="Gene3D" id="2.60.120.650">
    <property type="entry name" value="Cupin"/>
    <property type="match status" value="1"/>
</dbReference>
<dbReference type="InterPro" id="IPR039994">
    <property type="entry name" value="NO66-like"/>
</dbReference>
<evidence type="ECO:0000259" key="5">
    <source>
        <dbReference type="PROSITE" id="PS51184"/>
    </source>
</evidence>
<gene>
    <name evidence="6" type="ORF">Taro_007787</name>
</gene>
<feature type="compositionally biased region" description="Basic residues" evidence="4">
    <location>
        <begin position="9"/>
        <end position="20"/>
    </location>
</feature>
<comment type="similarity">
    <text evidence="3">Belongs to the ROX family.</text>
</comment>
<dbReference type="PANTHER" id="PTHR13096:SF9">
    <property type="entry name" value="BIFUNCTIONAL LYSINE-SPECIFIC DEMETHYLASE AND HISTIDYL-HYDROXYLASE"/>
    <property type="match status" value="1"/>
</dbReference>
<proteinExistence type="inferred from homology"/>
<keyword evidence="3" id="KW-0805">Transcription regulation</keyword>
<keyword evidence="2 3" id="KW-0408">Iron</keyword>
<dbReference type="EC" id="1.14.11.-" evidence="3"/>
<evidence type="ECO:0000256" key="1">
    <source>
        <dbReference type="ARBA" id="ARBA00022723"/>
    </source>
</evidence>
<comment type="caution">
    <text evidence="6">The sequence shown here is derived from an EMBL/GenBank/DDBJ whole genome shotgun (WGS) entry which is preliminary data.</text>
</comment>
<sequence length="795" mass="88744">MAGETQREGKRKRKKKRKREHPPPPASPRYPDEAFFPLVIASCANIRKPYARQILEQLLLAQLVFVRARGGAADSRSLDQILHPGLLSLLPLLLNQTCKDCFAVLAAEIVGAIALCSLYANEGIASDGETVKAVVAALGNPSKKVAMAACNAVLDLAAGPLGRERLRESFAVEKLSVFCQVVAVPAPSLHSCSTYKGKENSFIMGCMEDIFLTSLLDAARVLINTCNNEFLDKIAGEVSRTFLLVLQEICLRYCNHKGNMSSTKHDLAETIFRLSMNQISYTTCMPDLVKRSMFGNEWYDFENFILNYWEKAPILLKNASNNGIILFNCLDFSSRTINAAMDSILQNLVSCPPITSDELDILNFLEEVNGVLGSPIVYGQDIRVVKTQKLLSGSGNGNVKEEVHYFNNFTGSNNDVGSVFSCSPIQKCKEAVQSGYTIALRGLEFRSKKIAALSDGLAALFGQPSVGANVYLTPADSQGLSRHYDDHCVFVCQLLGTKRWIVFPQSADSAPLLPRLYESRHSSSCLELAGNFSEGKEFFLHEGDILYIPRGCPHEAYTTTSGTESQINQSTFSLHLTLAIEVEPPFEWEGFAHVALCCWDQKQKEKYPFVDRRPEIPNFMIINLLHIAITLIGDHVPAFRKACLVAASLQSDNGSAVCAEHLQNLALLQKSIFGNIIDSIDVESNFMDAFRKMEEAVHEKNNSFLPRLRWIQHLFQEGNEIMFDFNNMLEAFEEFLLFARGCMEAVETIFVQVKHQFCTSIIFEDVRKSFETLQNRYKKTRRQYMNGMLALHSAS</sequence>
<dbReference type="PROSITE" id="PS51184">
    <property type="entry name" value="JMJC"/>
    <property type="match status" value="1"/>
</dbReference>
<keyword evidence="3" id="KW-0539">Nucleus</keyword>
<keyword evidence="1 3" id="KW-0479">Metal-binding</keyword>
<dbReference type="AlphaFoldDB" id="A0A843TVU9"/>
<dbReference type="SMART" id="SM00558">
    <property type="entry name" value="JmjC"/>
    <property type="match status" value="1"/>
</dbReference>
<feature type="region of interest" description="Disordered" evidence="4">
    <location>
        <begin position="1"/>
        <end position="30"/>
    </location>
</feature>
<keyword evidence="3" id="KW-0804">Transcription</keyword>
<reference evidence="6" key="1">
    <citation type="submission" date="2017-07" db="EMBL/GenBank/DDBJ databases">
        <title>Taro Niue Genome Assembly and Annotation.</title>
        <authorList>
            <person name="Atibalentja N."/>
            <person name="Keating K."/>
            <person name="Fields C.J."/>
        </authorList>
    </citation>
    <scope>NUCLEOTIDE SEQUENCE</scope>
    <source>
        <strain evidence="6">Niue_2</strain>
        <tissue evidence="6">Leaf</tissue>
    </source>
</reference>
<dbReference type="OrthoDB" id="425950at2759"/>
<protein>
    <recommendedName>
        <fullName evidence="3">Bifunctional lysine-specific demethylase and histidyl-hydroxylase</fullName>
        <ecNumber evidence="3">1.14.11.-</ecNumber>
    </recommendedName>
</protein>
<comment type="subcellular location">
    <subcellularLocation>
        <location evidence="3">Nucleus</location>
    </subcellularLocation>
</comment>
<evidence type="ECO:0000313" key="6">
    <source>
        <dbReference type="EMBL" id="MQL75391.1"/>
    </source>
</evidence>
<dbReference type="Pfam" id="PF08007">
    <property type="entry name" value="JmjC_2"/>
    <property type="match status" value="1"/>
</dbReference>
<comment type="cofactor">
    <cofactor evidence="3">
        <name>Fe(2+)</name>
        <dbReference type="ChEBI" id="CHEBI:29033"/>
    </cofactor>
    <text evidence="3">Binds 1 Fe(2+) ion per subunit.</text>
</comment>
<dbReference type="GO" id="GO:0032453">
    <property type="term" value="F:histone H3K4 demethylase activity"/>
    <property type="evidence" value="ECO:0007669"/>
    <property type="project" value="TreeGrafter"/>
</dbReference>
<organism evidence="6 7">
    <name type="scientific">Colocasia esculenta</name>
    <name type="common">Wild taro</name>
    <name type="synonym">Arum esculentum</name>
    <dbReference type="NCBI Taxonomy" id="4460"/>
    <lineage>
        <taxon>Eukaryota</taxon>
        <taxon>Viridiplantae</taxon>
        <taxon>Streptophyta</taxon>
        <taxon>Embryophyta</taxon>
        <taxon>Tracheophyta</taxon>
        <taxon>Spermatophyta</taxon>
        <taxon>Magnoliopsida</taxon>
        <taxon>Liliopsida</taxon>
        <taxon>Araceae</taxon>
        <taxon>Aroideae</taxon>
        <taxon>Colocasieae</taxon>
        <taxon>Colocasia</taxon>
    </lineage>
</organism>
<feature type="domain" description="JmjC" evidence="5">
    <location>
        <begin position="436"/>
        <end position="583"/>
    </location>
</feature>
<dbReference type="PANTHER" id="PTHR13096">
    <property type="entry name" value="MINA53 MYC INDUCED NUCLEAR ANTIGEN"/>
    <property type="match status" value="1"/>
</dbReference>
<keyword evidence="7" id="KW-1185">Reference proteome</keyword>
<evidence type="ECO:0000256" key="4">
    <source>
        <dbReference type="SAM" id="MobiDB-lite"/>
    </source>
</evidence>
<comment type="function">
    <text evidence="3">Oxygenase that can act as both a histone lysine demethylase and a ribosomal histidine hydroxylase.</text>
</comment>
<accession>A0A843TVU9</accession>
<dbReference type="InterPro" id="IPR003347">
    <property type="entry name" value="JmjC_dom"/>
</dbReference>
<dbReference type="SUPFAM" id="SSF51197">
    <property type="entry name" value="Clavaminate synthase-like"/>
    <property type="match status" value="1"/>
</dbReference>
<evidence type="ECO:0000256" key="3">
    <source>
        <dbReference type="RuleBase" id="RU366061"/>
    </source>
</evidence>
<keyword evidence="3" id="KW-0223">Dioxygenase</keyword>
<dbReference type="GO" id="GO:0005730">
    <property type="term" value="C:nucleolus"/>
    <property type="evidence" value="ECO:0007669"/>
    <property type="project" value="TreeGrafter"/>
</dbReference>
<evidence type="ECO:0000313" key="7">
    <source>
        <dbReference type="Proteomes" id="UP000652761"/>
    </source>
</evidence>
<dbReference type="GO" id="GO:0051864">
    <property type="term" value="F:histone H3K36 demethylase activity"/>
    <property type="evidence" value="ECO:0007669"/>
    <property type="project" value="TreeGrafter"/>
</dbReference>
<dbReference type="GO" id="GO:0005506">
    <property type="term" value="F:iron ion binding"/>
    <property type="evidence" value="ECO:0007669"/>
    <property type="project" value="UniProtKB-UniRule"/>
</dbReference>
<dbReference type="EMBL" id="NMUH01000250">
    <property type="protein sequence ID" value="MQL75391.1"/>
    <property type="molecule type" value="Genomic_DNA"/>
</dbReference>
<dbReference type="Proteomes" id="UP000652761">
    <property type="component" value="Unassembled WGS sequence"/>
</dbReference>
<keyword evidence="3" id="KW-0560">Oxidoreductase</keyword>
<evidence type="ECO:0000256" key="2">
    <source>
        <dbReference type="ARBA" id="ARBA00023004"/>
    </source>
</evidence>
<name>A0A843TVU9_COLES</name>